<keyword evidence="15" id="KW-1185">Reference proteome</keyword>
<dbReference type="GO" id="GO:0005634">
    <property type="term" value="C:nucleus"/>
    <property type="evidence" value="ECO:0007669"/>
    <property type="project" value="UniProtKB-SubCell"/>
</dbReference>
<dbReference type="CDD" id="cd07765">
    <property type="entry name" value="KRAB_A-box"/>
    <property type="match status" value="1"/>
</dbReference>
<dbReference type="SUPFAM" id="SSF109640">
    <property type="entry name" value="KRAB domain (Kruppel-associated box)"/>
    <property type="match status" value="1"/>
</dbReference>
<keyword evidence="6" id="KW-0862">Zinc</keyword>
<keyword evidence="10" id="KW-0539">Nucleus</keyword>
<feature type="domain" description="C2H2-type" evidence="13">
    <location>
        <begin position="464"/>
        <end position="491"/>
    </location>
</feature>
<evidence type="ECO:0000259" key="14">
    <source>
        <dbReference type="PROSITE" id="PS50805"/>
    </source>
</evidence>
<evidence type="ECO:0000313" key="16">
    <source>
        <dbReference type="RefSeq" id="XP_025844422.1"/>
    </source>
</evidence>
<dbReference type="InterPro" id="IPR001909">
    <property type="entry name" value="KRAB"/>
</dbReference>
<dbReference type="KEGG" id="vvp:112911928"/>
<evidence type="ECO:0000256" key="9">
    <source>
        <dbReference type="ARBA" id="ARBA00023163"/>
    </source>
</evidence>
<dbReference type="FunFam" id="3.30.160.60:FF:002343">
    <property type="entry name" value="Zinc finger protein 33A"/>
    <property type="match status" value="2"/>
</dbReference>
<feature type="domain" description="C2H2-type" evidence="13">
    <location>
        <begin position="604"/>
        <end position="631"/>
    </location>
</feature>
<dbReference type="FunFam" id="3.30.160.60:FF:003547">
    <property type="match status" value="2"/>
</dbReference>
<gene>
    <name evidence="16" type="primary">LOC112911928</name>
</gene>
<reference key="1">
    <citation type="submission" date="2019-01" db="UniProtKB">
        <authorList>
            <consortium name="RefSeq"/>
        </authorList>
    </citation>
    <scope>IDENTIFICATION</scope>
</reference>
<dbReference type="Gene3D" id="6.10.140.140">
    <property type="match status" value="1"/>
</dbReference>
<sequence length="752" mass="87180">MALKLVEERDYSAINTQARGSDFYPHSKLRIRGTTLPRRLCAKIPDHSDQQGSRVGVSTRTKDQGVGVPACFAWRQCFRPQAARSCVWRRKLDPRGAKDLGALQRSGCEVPCERGCSDPLRGLLPVSAIIPRPLARLNPQVTMATARLKYLAQGHVTFEDVAVYFSKEEWSLLDEAQRHLYCNVMLENLALIASLGCWHGVKAVEAFSEQYVFVERVPQARTSDPGRSIPKVHSCNMCVSVEKDILYLAEHKGTHAVLKPCTCGPCGKLCLFSSYLQQHQKQNHGEKDLEREESRALFMKSKILVSDSIFTCGEAEDVSLGTVGLVQHQTIPSREHPQRGKGRSAVSHTLQGQHSEHGQASHKKVKFTEQQGAHTGESLHKCSQCEKSFFYKKRLLEHQRIHTGGKPHECSKCGKFFKYKSSLNQHWKVHTGDRPHKCSECGKSFIYKSRLLEHQRIHTRERPYKCNECGKSFIYKKRLLEHQRIHIGERLYKCSECGKSFFYKRILLRHQRIHTGGKPYECNECGKFFRHRPSLIHHWKVHTRERPYKCNECGKSFIHKRRLLDHQRIHTGERPYKCNECEKSFFYKRILLEHQRIHTGEKPYKCNECGKFLRHKSSLNHHWKVHTGERPHKCSECGKAFIYKKRLLEHQRIHTGERLYKCSECEKSFVYKSRLLEHQRIHTGEKPFECSKCGKFFRHSSTLFKHQKVHTGKSRLSAVNVEIFHPQKNISFVPENPYRRKVSHVANMRKPS</sequence>
<keyword evidence="5 11" id="KW-0863">Zinc-finger</keyword>
<accession>A0A3Q7RFE9</accession>
<dbReference type="PROSITE" id="PS50157">
    <property type="entry name" value="ZINC_FINGER_C2H2_2"/>
    <property type="match status" value="13"/>
</dbReference>
<organism evidence="15 16">
    <name type="scientific">Vulpes vulpes</name>
    <name type="common">Red fox</name>
    <dbReference type="NCBI Taxonomy" id="9627"/>
    <lineage>
        <taxon>Eukaryota</taxon>
        <taxon>Metazoa</taxon>
        <taxon>Chordata</taxon>
        <taxon>Craniata</taxon>
        <taxon>Vertebrata</taxon>
        <taxon>Euteleostomi</taxon>
        <taxon>Mammalia</taxon>
        <taxon>Eutheria</taxon>
        <taxon>Laurasiatheria</taxon>
        <taxon>Carnivora</taxon>
        <taxon>Caniformia</taxon>
        <taxon>Canidae</taxon>
        <taxon>Vulpes</taxon>
    </lineage>
</organism>
<evidence type="ECO:0000256" key="3">
    <source>
        <dbReference type="ARBA" id="ARBA00022723"/>
    </source>
</evidence>
<keyword evidence="8" id="KW-0238">DNA-binding</keyword>
<feature type="domain" description="C2H2-type" evidence="13">
    <location>
        <begin position="261"/>
        <end position="288"/>
    </location>
</feature>
<evidence type="ECO:0000256" key="10">
    <source>
        <dbReference type="ARBA" id="ARBA00023242"/>
    </source>
</evidence>
<dbReference type="Gene3D" id="3.30.160.60">
    <property type="entry name" value="Classic Zinc Finger"/>
    <property type="match status" value="13"/>
</dbReference>
<dbReference type="FunFam" id="3.30.160.60:FF:002090">
    <property type="entry name" value="Zinc finger protein 473"/>
    <property type="match status" value="1"/>
</dbReference>
<evidence type="ECO:0000256" key="8">
    <source>
        <dbReference type="ARBA" id="ARBA00023125"/>
    </source>
</evidence>
<feature type="domain" description="C2H2-type" evidence="13">
    <location>
        <begin position="576"/>
        <end position="603"/>
    </location>
</feature>
<dbReference type="Pfam" id="PF01352">
    <property type="entry name" value="KRAB"/>
    <property type="match status" value="1"/>
</dbReference>
<keyword evidence="7" id="KW-0805">Transcription regulation</keyword>
<feature type="domain" description="C2H2-type" evidence="13">
    <location>
        <begin position="548"/>
        <end position="575"/>
    </location>
</feature>
<dbReference type="AlphaFoldDB" id="A0A3Q7RFE9"/>
<dbReference type="InterPro" id="IPR013087">
    <property type="entry name" value="Znf_C2H2_type"/>
</dbReference>
<dbReference type="Proteomes" id="UP001652641">
    <property type="component" value="Chromosome 1"/>
</dbReference>
<evidence type="ECO:0000256" key="6">
    <source>
        <dbReference type="ARBA" id="ARBA00022833"/>
    </source>
</evidence>
<dbReference type="FunFam" id="3.30.160.60:FF:000098">
    <property type="entry name" value="Zinc finger protein 614"/>
    <property type="match status" value="1"/>
</dbReference>
<feature type="domain" description="C2H2-type" evidence="13">
    <location>
        <begin position="688"/>
        <end position="715"/>
    </location>
</feature>
<dbReference type="FunFam" id="3.30.160.60:FF:000624">
    <property type="entry name" value="zinc finger protein 697"/>
    <property type="match status" value="1"/>
</dbReference>
<feature type="domain" description="C2H2-type" evidence="13">
    <location>
        <begin position="436"/>
        <end position="463"/>
    </location>
</feature>
<evidence type="ECO:0000256" key="1">
    <source>
        <dbReference type="ARBA" id="ARBA00004123"/>
    </source>
</evidence>
<feature type="domain" description="C2H2-type" evidence="13">
    <location>
        <begin position="408"/>
        <end position="435"/>
    </location>
</feature>
<dbReference type="PROSITE" id="PS00028">
    <property type="entry name" value="ZINC_FINGER_C2H2_1"/>
    <property type="match status" value="13"/>
</dbReference>
<dbReference type="GeneID" id="112911928"/>
<name>A0A3Q7RFE9_VULVU</name>
<dbReference type="FunFam" id="3.30.160.60:FF:000281">
    <property type="entry name" value="Zinc finger protein 558 isoform X1"/>
    <property type="match status" value="2"/>
</dbReference>
<dbReference type="GO" id="GO:0000981">
    <property type="term" value="F:DNA-binding transcription factor activity, RNA polymerase II-specific"/>
    <property type="evidence" value="ECO:0007669"/>
    <property type="project" value="TreeGrafter"/>
</dbReference>
<proteinExistence type="inferred from homology"/>
<comment type="similarity">
    <text evidence="2">Belongs to the krueppel C2H2-type zinc-finger protein family.</text>
</comment>
<dbReference type="GO" id="GO:0000978">
    <property type="term" value="F:RNA polymerase II cis-regulatory region sequence-specific DNA binding"/>
    <property type="evidence" value="ECO:0007669"/>
    <property type="project" value="TreeGrafter"/>
</dbReference>
<dbReference type="PANTHER" id="PTHR24384">
    <property type="entry name" value="FINGER PUTATIVE TRANSCRIPTION FACTOR FAMILY-RELATED"/>
    <property type="match status" value="1"/>
</dbReference>
<evidence type="ECO:0000256" key="12">
    <source>
        <dbReference type="SAM" id="MobiDB-lite"/>
    </source>
</evidence>
<keyword evidence="3" id="KW-0479">Metal-binding</keyword>
<dbReference type="RefSeq" id="XP_025844422.1">
    <property type="nucleotide sequence ID" value="XM_025988637.2"/>
</dbReference>
<feature type="domain" description="C2H2-type" evidence="13">
    <location>
        <begin position="520"/>
        <end position="547"/>
    </location>
</feature>
<feature type="domain" description="C2H2-type" evidence="13">
    <location>
        <begin position="380"/>
        <end position="407"/>
    </location>
</feature>
<dbReference type="STRING" id="9627.ENSVVUP00000039243"/>
<dbReference type="Pfam" id="PF00096">
    <property type="entry name" value="zf-C2H2"/>
    <property type="match status" value="10"/>
</dbReference>
<evidence type="ECO:0000256" key="5">
    <source>
        <dbReference type="ARBA" id="ARBA00022771"/>
    </source>
</evidence>
<dbReference type="InterPro" id="IPR050752">
    <property type="entry name" value="C2H2-ZF_domain"/>
</dbReference>
<keyword evidence="9" id="KW-0804">Transcription</keyword>
<feature type="region of interest" description="Disordered" evidence="12">
    <location>
        <begin position="329"/>
        <end position="372"/>
    </location>
</feature>
<dbReference type="PANTHER" id="PTHR24384:SF246">
    <property type="entry name" value="GENE, 19965-RELATED"/>
    <property type="match status" value="1"/>
</dbReference>
<dbReference type="SMART" id="SM00355">
    <property type="entry name" value="ZnF_C2H2"/>
    <property type="match status" value="14"/>
</dbReference>
<reference evidence="15" key="2">
    <citation type="submission" date="2025-05" db="UniProtKB">
        <authorList>
            <consortium name="RefSeq"/>
        </authorList>
    </citation>
    <scope>NUCLEOTIDE SEQUENCE [LARGE SCALE GENOMIC DNA]</scope>
</reference>
<feature type="domain" description="C2H2-type" evidence="13">
    <location>
        <begin position="632"/>
        <end position="659"/>
    </location>
</feature>
<keyword evidence="4" id="KW-0677">Repeat</keyword>
<dbReference type="PROSITE" id="PS50805">
    <property type="entry name" value="KRAB"/>
    <property type="match status" value="1"/>
</dbReference>
<comment type="subcellular location">
    <subcellularLocation>
        <location evidence="1">Nucleus</location>
    </subcellularLocation>
</comment>
<dbReference type="SMART" id="SM00349">
    <property type="entry name" value="KRAB"/>
    <property type="match status" value="1"/>
</dbReference>
<dbReference type="FunFam" id="3.30.160.60:FF:000785">
    <property type="entry name" value="zinc finger protein 648"/>
    <property type="match status" value="1"/>
</dbReference>
<feature type="domain" description="C2H2-type" evidence="13">
    <location>
        <begin position="492"/>
        <end position="519"/>
    </location>
</feature>
<feature type="domain" description="C2H2-type" evidence="13">
    <location>
        <begin position="660"/>
        <end position="687"/>
    </location>
</feature>
<evidence type="ECO:0000256" key="2">
    <source>
        <dbReference type="ARBA" id="ARBA00006991"/>
    </source>
</evidence>
<dbReference type="GO" id="GO:0008270">
    <property type="term" value="F:zinc ion binding"/>
    <property type="evidence" value="ECO:0007669"/>
    <property type="project" value="UniProtKB-KW"/>
</dbReference>
<evidence type="ECO:0000313" key="15">
    <source>
        <dbReference type="Proteomes" id="UP001652641"/>
    </source>
</evidence>
<feature type="domain" description="KRAB" evidence="14">
    <location>
        <begin position="156"/>
        <end position="243"/>
    </location>
</feature>
<dbReference type="SUPFAM" id="SSF57667">
    <property type="entry name" value="beta-beta-alpha zinc fingers"/>
    <property type="match status" value="8"/>
</dbReference>
<dbReference type="FunFam" id="3.30.160.60:FF:000295">
    <property type="entry name" value="zinc finger protein 19"/>
    <property type="match status" value="2"/>
</dbReference>
<evidence type="ECO:0000259" key="13">
    <source>
        <dbReference type="PROSITE" id="PS50157"/>
    </source>
</evidence>
<evidence type="ECO:0000256" key="11">
    <source>
        <dbReference type="PROSITE-ProRule" id="PRU00042"/>
    </source>
</evidence>
<dbReference type="InterPro" id="IPR036236">
    <property type="entry name" value="Znf_C2H2_sf"/>
</dbReference>
<evidence type="ECO:0000256" key="7">
    <source>
        <dbReference type="ARBA" id="ARBA00023015"/>
    </source>
</evidence>
<evidence type="ECO:0000256" key="4">
    <source>
        <dbReference type="ARBA" id="ARBA00022737"/>
    </source>
</evidence>
<dbReference type="InterPro" id="IPR036051">
    <property type="entry name" value="KRAB_dom_sf"/>
</dbReference>
<protein>
    <submittedName>
        <fullName evidence="16">Uncharacterized protein</fullName>
    </submittedName>
</protein>
<reference evidence="16" key="3">
    <citation type="submission" date="2025-08" db="UniProtKB">
        <authorList>
            <consortium name="RefSeq"/>
        </authorList>
    </citation>
    <scope>IDENTIFICATION</scope>
    <source>
        <tissue evidence="16">Cell line</tissue>
    </source>
</reference>